<comment type="caution">
    <text evidence="2">The sequence shown here is derived from an EMBL/GenBank/DDBJ whole genome shotgun (WGS) entry which is preliminary data.</text>
</comment>
<reference evidence="2 3" key="1">
    <citation type="journal article" date="2020" name="FEMS Microbiol. Ecol.">
        <title>Temporal dynamics of bacterial communities during seed development and maturation.</title>
        <authorList>
            <person name="Chesneau G."/>
            <person name="Torres-Cortes G."/>
            <person name="Briand M."/>
            <person name="Darrasse A."/>
            <person name="Preveaux A."/>
            <person name="Marais C."/>
            <person name="Jacques M.A."/>
            <person name="Shade A."/>
            <person name="Barret M."/>
        </authorList>
    </citation>
    <scope>NUCLEOTIDE SEQUENCE [LARGE SCALE GENOMIC DNA]</scope>
    <source>
        <strain evidence="2 3">CFBP13723</strain>
    </source>
</reference>
<gene>
    <name evidence="2" type="ORF">IFT62_08970</name>
</gene>
<protein>
    <submittedName>
        <fullName evidence="2">GNAT family N-acetyltransferase</fullName>
    </submittedName>
</protein>
<evidence type="ECO:0000313" key="3">
    <source>
        <dbReference type="Proteomes" id="UP000625247"/>
    </source>
</evidence>
<name>A0ABR9A6C7_9PSED</name>
<feature type="domain" description="N-acetyltransferase" evidence="1">
    <location>
        <begin position="143"/>
        <end position="282"/>
    </location>
</feature>
<dbReference type="InterPro" id="IPR016181">
    <property type="entry name" value="Acyl_CoA_acyltransferase"/>
</dbReference>
<keyword evidence="3" id="KW-1185">Reference proteome</keyword>
<dbReference type="CDD" id="cd04301">
    <property type="entry name" value="NAT_SF"/>
    <property type="match status" value="1"/>
</dbReference>
<accession>A0ABR9A6C7</accession>
<organism evidence="2 3">
    <name type="scientific">Pseudomonas lutea</name>
    <dbReference type="NCBI Taxonomy" id="243924"/>
    <lineage>
        <taxon>Bacteria</taxon>
        <taxon>Pseudomonadati</taxon>
        <taxon>Pseudomonadota</taxon>
        <taxon>Gammaproteobacteria</taxon>
        <taxon>Pseudomonadales</taxon>
        <taxon>Pseudomonadaceae</taxon>
        <taxon>Pseudomonas</taxon>
    </lineage>
</organism>
<dbReference type="EMBL" id="JACYNP010000003">
    <property type="protein sequence ID" value="MBD8121341.1"/>
    <property type="molecule type" value="Genomic_DNA"/>
</dbReference>
<sequence>MSNSSVNSALPAVALAAEIVEREAWLDLFDAAPQAARAAFGLSSSRIGGMGLLASRGIPITEFNRAMGVDTQGPLPHRDLLAATDWLDSHAAQGWAFQVAPASHPASNLQTIEPMGFGPSGSGWAKFVKWVAGPTPARLPAGVDIRIADAATAASFGGTVQAGFGVAPECAEWFAALVGRPGWCCFLATIDGEPAAAAAMFIRDGAAWSGMSTTLPDYRGRGLQSALIDARLNEAAARGVTWVTSETGQPSVEDEPGFSSYRNQKRGGFERAYIRLNLKRTD</sequence>
<dbReference type="SUPFAM" id="SSF55729">
    <property type="entry name" value="Acyl-CoA N-acyltransferases (Nat)"/>
    <property type="match status" value="1"/>
</dbReference>
<evidence type="ECO:0000313" key="2">
    <source>
        <dbReference type="EMBL" id="MBD8121341.1"/>
    </source>
</evidence>
<dbReference type="RefSeq" id="WP_191943885.1">
    <property type="nucleotide sequence ID" value="NZ_JACYNP010000003.1"/>
</dbReference>
<evidence type="ECO:0000259" key="1">
    <source>
        <dbReference type="PROSITE" id="PS51186"/>
    </source>
</evidence>
<dbReference type="Gene3D" id="3.40.630.30">
    <property type="match status" value="1"/>
</dbReference>
<dbReference type="PROSITE" id="PS51186">
    <property type="entry name" value="GNAT"/>
    <property type="match status" value="1"/>
</dbReference>
<dbReference type="Pfam" id="PF00583">
    <property type="entry name" value="Acetyltransf_1"/>
    <property type="match status" value="1"/>
</dbReference>
<dbReference type="Proteomes" id="UP000625247">
    <property type="component" value="Unassembled WGS sequence"/>
</dbReference>
<dbReference type="InterPro" id="IPR000182">
    <property type="entry name" value="GNAT_dom"/>
</dbReference>
<proteinExistence type="predicted"/>